<name>A0A9D1KR38_9FIRM</name>
<dbReference type="InterPro" id="IPR032834">
    <property type="entry name" value="NatK-like_C"/>
</dbReference>
<dbReference type="CDD" id="cd16935">
    <property type="entry name" value="HATPase_AgrC-ComD-like"/>
    <property type="match status" value="1"/>
</dbReference>
<keyword evidence="1" id="KW-0812">Transmembrane</keyword>
<dbReference type="EMBL" id="DVLU01000044">
    <property type="protein sequence ID" value="HIT85217.1"/>
    <property type="molecule type" value="Genomic_DNA"/>
</dbReference>
<reference evidence="3" key="1">
    <citation type="submission" date="2020-10" db="EMBL/GenBank/DDBJ databases">
        <authorList>
            <person name="Gilroy R."/>
        </authorList>
    </citation>
    <scope>NUCLEOTIDE SEQUENCE</scope>
    <source>
        <strain evidence="3">CHK181-108</strain>
    </source>
</reference>
<keyword evidence="1" id="KW-1133">Transmembrane helix</keyword>
<dbReference type="AlphaFoldDB" id="A0A9D1KR38"/>
<dbReference type="Proteomes" id="UP000824165">
    <property type="component" value="Unassembled WGS sequence"/>
</dbReference>
<dbReference type="SUPFAM" id="SSF55874">
    <property type="entry name" value="ATPase domain of HSP90 chaperone/DNA topoisomerase II/histidine kinase"/>
    <property type="match status" value="1"/>
</dbReference>
<dbReference type="Gene3D" id="3.30.565.10">
    <property type="entry name" value="Histidine kinase-like ATPase, C-terminal domain"/>
    <property type="match status" value="1"/>
</dbReference>
<dbReference type="GO" id="GO:0016301">
    <property type="term" value="F:kinase activity"/>
    <property type="evidence" value="ECO:0007669"/>
    <property type="project" value="UniProtKB-KW"/>
</dbReference>
<dbReference type="PANTHER" id="PTHR40448">
    <property type="entry name" value="TWO-COMPONENT SENSOR HISTIDINE KINASE"/>
    <property type="match status" value="1"/>
</dbReference>
<dbReference type="Pfam" id="PF14501">
    <property type="entry name" value="HATPase_c_5"/>
    <property type="match status" value="1"/>
</dbReference>
<gene>
    <name evidence="3" type="ORF">IAA60_04825</name>
</gene>
<keyword evidence="3" id="KW-0808">Transferase</keyword>
<sequence>MLTAAAGALTVHDIAVGAGYYFLPPALTDALSSEWISFAIPVLILAYIALNAKRGALRRFLKLTALSAFVFGVLYVISLIKGSYLSMYINDSVLSLINSGFYNGLLHWLTVYLVLSCSCIAVFDTFAAFADMRSESEALKLKSKMILDSCRAAEKSLSETAQLRHDFRKYLTALNLMCKNKRFDELRATLDKLCDNMSEMTRTSFTENFVINSLLRSAAAAAAEKNIKFSAKAAVPKQLDIPDDDLCVFIMNLTDNAIEACEKVTDKEKRYITFNAELEDGYLAVTCSNSYDGKINEGFATRKSSAELHGLGIKQMRAIAKKYGGTLNISRIADSFTVSCVLKTNAQRRP</sequence>
<feature type="domain" description="Sensor histidine kinase NatK-like C-terminal" evidence="2">
    <location>
        <begin position="245"/>
        <end position="341"/>
    </location>
</feature>
<keyword evidence="3" id="KW-0418">Kinase</keyword>
<proteinExistence type="predicted"/>
<evidence type="ECO:0000313" key="3">
    <source>
        <dbReference type="EMBL" id="HIT85217.1"/>
    </source>
</evidence>
<protein>
    <submittedName>
        <fullName evidence="3">Sensor histidine kinase</fullName>
    </submittedName>
</protein>
<reference evidence="3" key="2">
    <citation type="journal article" date="2021" name="PeerJ">
        <title>Extensive microbial diversity within the chicken gut microbiome revealed by metagenomics and culture.</title>
        <authorList>
            <person name="Gilroy R."/>
            <person name="Ravi A."/>
            <person name="Getino M."/>
            <person name="Pursley I."/>
            <person name="Horton D.L."/>
            <person name="Alikhan N.F."/>
            <person name="Baker D."/>
            <person name="Gharbi K."/>
            <person name="Hall N."/>
            <person name="Watson M."/>
            <person name="Adriaenssens E.M."/>
            <person name="Foster-Nyarko E."/>
            <person name="Jarju S."/>
            <person name="Secka A."/>
            <person name="Antonio M."/>
            <person name="Oren A."/>
            <person name="Chaudhuri R.R."/>
            <person name="La Ragione R."/>
            <person name="Hildebrand F."/>
            <person name="Pallen M.J."/>
        </authorList>
    </citation>
    <scope>NUCLEOTIDE SEQUENCE</scope>
    <source>
        <strain evidence="3">CHK181-108</strain>
    </source>
</reference>
<evidence type="ECO:0000259" key="2">
    <source>
        <dbReference type="Pfam" id="PF14501"/>
    </source>
</evidence>
<dbReference type="PANTHER" id="PTHR40448:SF1">
    <property type="entry name" value="TWO-COMPONENT SENSOR HISTIDINE KINASE"/>
    <property type="match status" value="1"/>
</dbReference>
<evidence type="ECO:0000256" key="1">
    <source>
        <dbReference type="SAM" id="Phobius"/>
    </source>
</evidence>
<comment type="caution">
    <text evidence="3">The sequence shown here is derived from an EMBL/GenBank/DDBJ whole genome shotgun (WGS) entry which is preliminary data.</text>
</comment>
<dbReference type="GO" id="GO:0042802">
    <property type="term" value="F:identical protein binding"/>
    <property type="evidence" value="ECO:0007669"/>
    <property type="project" value="TreeGrafter"/>
</dbReference>
<keyword evidence="1" id="KW-0472">Membrane</keyword>
<accession>A0A9D1KR38</accession>
<feature type="transmembrane region" description="Helical" evidence="1">
    <location>
        <begin position="33"/>
        <end position="51"/>
    </location>
</feature>
<feature type="transmembrane region" description="Helical" evidence="1">
    <location>
        <begin position="105"/>
        <end position="130"/>
    </location>
</feature>
<dbReference type="InterPro" id="IPR036890">
    <property type="entry name" value="HATPase_C_sf"/>
</dbReference>
<organism evidence="3 4">
    <name type="scientific">Candidatus Ornithomonoglobus intestinigallinarum</name>
    <dbReference type="NCBI Taxonomy" id="2840894"/>
    <lineage>
        <taxon>Bacteria</taxon>
        <taxon>Bacillati</taxon>
        <taxon>Bacillota</taxon>
        <taxon>Clostridia</taxon>
        <taxon>Candidatus Ornithomonoglobus</taxon>
    </lineage>
</organism>
<evidence type="ECO:0000313" key="4">
    <source>
        <dbReference type="Proteomes" id="UP000824165"/>
    </source>
</evidence>
<feature type="transmembrane region" description="Helical" evidence="1">
    <location>
        <begin position="63"/>
        <end position="85"/>
    </location>
</feature>